<evidence type="ECO:0000313" key="6">
    <source>
        <dbReference type="EMBL" id="PCI74836.1"/>
    </source>
</evidence>
<dbReference type="GO" id="GO:0016832">
    <property type="term" value="F:aldehyde-lyase activity"/>
    <property type="evidence" value="ECO:0007669"/>
    <property type="project" value="TreeGrafter"/>
</dbReference>
<reference evidence="7" key="1">
    <citation type="submission" date="2017-08" db="EMBL/GenBank/DDBJ databases">
        <title>A dynamic microbial community with high functional redundancy inhabits the cold, oxic subseafloor aquifer.</title>
        <authorList>
            <person name="Tully B.J."/>
            <person name="Wheat C.G."/>
            <person name="Glazer B.T."/>
            <person name="Huber J.A."/>
        </authorList>
    </citation>
    <scope>NUCLEOTIDE SEQUENCE [LARGE SCALE GENOMIC DNA]</scope>
</reference>
<evidence type="ECO:0000256" key="1">
    <source>
        <dbReference type="ARBA" id="ARBA00005568"/>
    </source>
</evidence>
<dbReference type="AlphaFoldDB" id="A0A2A4WX74"/>
<dbReference type="EMBL" id="NVUL01000091">
    <property type="protein sequence ID" value="PCI74836.1"/>
    <property type="molecule type" value="Genomic_DNA"/>
</dbReference>
<gene>
    <name evidence="6" type="ORF">COB20_14360</name>
</gene>
<dbReference type="Pfam" id="PF03328">
    <property type="entry name" value="HpcH_HpaI"/>
    <property type="match status" value="1"/>
</dbReference>
<proteinExistence type="inferred from homology"/>
<evidence type="ECO:0000259" key="5">
    <source>
        <dbReference type="Pfam" id="PF03328"/>
    </source>
</evidence>
<evidence type="ECO:0000256" key="2">
    <source>
        <dbReference type="ARBA" id="ARBA00022723"/>
    </source>
</evidence>
<evidence type="ECO:0000256" key="3">
    <source>
        <dbReference type="ARBA" id="ARBA00023239"/>
    </source>
</evidence>
<comment type="caution">
    <text evidence="6">The sequence shown here is derived from an EMBL/GenBank/DDBJ whole genome shotgun (WGS) entry which is preliminary data.</text>
</comment>
<accession>A0A2A4WX74</accession>
<dbReference type="InterPro" id="IPR050251">
    <property type="entry name" value="HpcH-HpaI_aldolase"/>
</dbReference>
<keyword evidence="2" id="KW-0479">Metal-binding</keyword>
<feature type="domain" description="HpcH/HpaI aldolase/citrate lyase" evidence="5">
    <location>
        <begin position="59"/>
        <end position="213"/>
    </location>
</feature>
<evidence type="ECO:0000256" key="4">
    <source>
        <dbReference type="SAM" id="SignalP"/>
    </source>
</evidence>
<comment type="similarity">
    <text evidence="1">Belongs to the HpcH/HpaI aldolase family.</text>
</comment>
<feature type="chain" id="PRO_5012517488" description="HpcH/HpaI aldolase/citrate lyase domain-containing protein" evidence="4">
    <location>
        <begin position="29"/>
        <end position="294"/>
    </location>
</feature>
<dbReference type="Gene3D" id="3.20.20.60">
    <property type="entry name" value="Phosphoenolpyruvate-binding domains"/>
    <property type="match status" value="1"/>
</dbReference>
<sequence length="294" mass="31772">MKFSKVFTLSMTTLLLLLLSSMLGGSFAQQPDVRIFNTVKTKLAEGKQVIGGTVSTPDPDIYCAMANSGYDYIWIEMQHSHLGYTDVARMIWACKDAPAIPFIRVPDATEGDIQKAVDIGALGIIVPMVDTAEKMERAVRFAKYPPIGRRSQGGGQYGALWGRDYRAAANDNIMIIAMIETEEGTAAADEIANVDGVDLVFVASSDLSSFSGRSQGDPVYENLVTRIKTETTNAGKYVGGPSGWMTTRDGYQFFQGPGTSSLIRTGVRVTLEESDPCRFLPSGTAPVQGEDPCP</sequence>
<dbReference type="GO" id="GO:0046872">
    <property type="term" value="F:metal ion binding"/>
    <property type="evidence" value="ECO:0007669"/>
    <property type="project" value="UniProtKB-KW"/>
</dbReference>
<dbReference type="PANTHER" id="PTHR30502">
    <property type="entry name" value="2-KETO-3-DEOXY-L-RHAMNONATE ALDOLASE"/>
    <property type="match status" value="1"/>
</dbReference>
<evidence type="ECO:0000313" key="7">
    <source>
        <dbReference type="Proteomes" id="UP000218767"/>
    </source>
</evidence>
<keyword evidence="4" id="KW-0732">Signal</keyword>
<dbReference type="Proteomes" id="UP000218767">
    <property type="component" value="Unassembled WGS sequence"/>
</dbReference>
<dbReference type="PANTHER" id="PTHR30502:SF0">
    <property type="entry name" value="PHOSPHOENOLPYRUVATE CARBOXYLASE FAMILY PROTEIN"/>
    <property type="match status" value="1"/>
</dbReference>
<keyword evidence="3" id="KW-0456">Lyase</keyword>
<dbReference type="InterPro" id="IPR015813">
    <property type="entry name" value="Pyrv/PenolPyrv_kinase-like_dom"/>
</dbReference>
<dbReference type="GO" id="GO:0005737">
    <property type="term" value="C:cytoplasm"/>
    <property type="evidence" value="ECO:0007669"/>
    <property type="project" value="TreeGrafter"/>
</dbReference>
<protein>
    <recommendedName>
        <fullName evidence="5">HpcH/HpaI aldolase/citrate lyase domain-containing protein</fullName>
    </recommendedName>
</protein>
<feature type="signal peptide" evidence="4">
    <location>
        <begin position="1"/>
        <end position="28"/>
    </location>
</feature>
<organism evidence="6 7">
    <name type="scientific">SAR86 cluster bacterium</name>
    <dbReference type="NCBI Taxonomy" id="2030880"/>
    <lineage>
        <taxon>Bacteria</taxon>
        <taxon>Pseudomonadati</taxon>
        <taxon>Pseudomonadota</taxon>
        <taxon>Gammaproteobacteria</taxon>
        <taxon>SAR86 cluster</taxon>
    </lineage>
</organism>
<dbReference type="InterPro" id="IPR040442">
    <property type="entry name" value="Pyrv_kinase-like_dom_sf"/>
</dbReference>
<dbReference type="SUPFAM" id="SSF51621">
    <property type="entry name" value="Phosphoenolpyruvate/pyruvate domain"/>
    <property type="match status" value="1"/>
</dbReference>
<name>A0A2A4WX74_9GAMM</name>
<dbReference type="InterPro" id="IPR005000">
    <property type="entry name" value="Aldolase/citrate-lyase_domain"/>
</dbReference>